<organism evidence="3 4">
    <name type="scientific">Scrofimicrobium canadense</name>
    <dbReference type="NCBI Taxonomy" id="2652290"/>
    <lineage>
        <taxon>Bacteria</taxon>
        <taxon>Bacillati</taxon>
        <taxon>Actinomycetota</taxon>
        <taxon>Actinomycetes</taxon>
        <taxon>Actinomycetales</taxon>
        <taxon>Actinomycetaceae</taxon>
        <taxon>Scrofimicrobium</taxon>
    </lineage>
</organism>
<reference evidence="3 4" key="1">
    <citation type="submission" date="2019-08" db="EMBL/GenBank/DDBJ databases">
        <title>In-depth cultivation of the pig gut microbiome towards novel bacterial diversity and tailored functional studies.</title>
        <authorList>
            <person name="Wylensek D."/>
            <person name="Hitch T.C.A."/>
            <person name="Clavel T."/>
        </authorList>
    </citation>
    <scope>NUCLEOTIDE SEQUENCE [LARGE SCALE GENOMIC DNA]</scope>
    <source>
        <strain evidence="3 4">WB03_NA08</strain>
    </source>
</reference>
<dbReference type="HAMAP" id="MF_00048">
    <property type="entry name" value="UPF0102"/>
    <property type="match status" value="1"/>
</dbReference>
<dbReference type="Gene3D" id="3.40.1350.10">
    <property type="match status" value="1"/>
</dbReference>
<dbReference type="InterPro" id="IPR003509">
    <property type="entry name" value="UPF0102_YraN-like"/>
</dbReference>
<dbReference type="PANTHER" id="PTHR34039">
    <property type="entry name" value="UPF0102 PROTEIN YRAN"/>
    <property type="match status" value="1"/>
</dbReference>
<dbReference type="PANTHER" id="PTHR34039:SF1">
    <property type="entry name" value="UPF0102 PROTEIN YRAN"/>
    <property type="match status" value="1"/>
</dbReference>
<dbReference type="RefSeq" id="WP_154546228.1">
    <property type="nucleotide sequence ID" value="NZ_VULO01000013.1"/>
</dbReference>
<dbReference type="GO" id="GO:0003676">
    <property type="term" value="F:nucleic acid binding"/>
    <property type="evidence" value="ECO:0007669"/>
    <property type="project" value="InterPro"/>
</dbReference>
<accession>A0A6N7W729</accession>
<dbReference type="SUPFAM" id="SSF52980">
    <property type="entry name" value="Restriction endonuclease-like"/>
    <property type="match status" value="1"/>
</dbReference>
<dbReference type="EMBL" id="VULO01000013">
    <property type="protein sequence ID" value="MSS85191.1"/>
    <property type="molecule type" value="Genomic_DNA"/>
</dbReference>
<name>A0A6N7W729_9ACTO</name>
<comment type="similarity">
    <text evidence="1 2">Belongs to the UPF0102 family.</text>
</comment>
<gene>
    <name evidence="3" type="ORF">FYJ24_10570</name>
</gene>
<evidence type="ECO:0000256" key="2">
    <source>
        <dbReference type="HAMAP-Rule" id="MF_00048"/>
    </source>
</evidence>
<dbReference type="AlphaFoldDB" id="A0A6N7W729"/>
<keyword evidence="4" id="KW-1185">Reference proteome</keyword>
<comment type="caution">
    <text evidence="3">The sequence shown here is derived from an EMBL/GenBank/DDBJ whole genome shotgun (WGS) entry which is preliminary data.</text>
</comment>
<dbReference type="InterPro" id="IPR011335">
    <property type="entry name" value="Restrct_endonuc-II-like"/>
</dbReference>
<evidence type="ECO:0000256" key="1">
    <source>
        <dbReference type="ARBA" id="ARBA00006738"/>
    </source>
</evidence>
<evidence type="ECO:0000313" key="4">
    <source>
        <dbReference type="Proteomes" id="UP000470875"/>
    </source>
</evidence>
<dbReference type="Proteomes" id="UP000470875">
    <property type="component" value="Unassembled WGS sequence"/>
</dbReference>
<dbReference type="InterPro" id="IPR011856">
    <property type="entry name" value="tRNA_endonuc-like_dom_sf"/>
</dbReference>
<dbReference type="CDD" id="cd20736">
    <property type="entry name" value="PoNe_Nuclease"/>
    <property type="match status" value="1"/>
</dbReference>
<proteinExistence type="inferred from homology"/>
<protein>
    <recommendedName>
        <fullName evidence="2">UPF0102 protein FYJ24_10570</fullName>
    </recommendedName>
</protein>
<sequence>MNTTVKLGRCGERIAAEFLGAHGLVLLDSNWRAGRLGELDLVFKDDTSIIFVEVKTRRSDSASEAVDYRKLAQLQRLAQLWLQRHTWGHTYRIDMVCVTIAPRLGRILWHQGIDR</sequence>
<evidence type="ECO:0000313" key="3">
    <source>
        <dbReference type="EMBL" id="MSS85191.1"/>
    </source>
</evidence>
<dbReference type="Pfam" id="PF02021">
    <property type="entry name" value="UPF0102"/>
    <property type="match status" value="1"/>
</dbReference>